<organism evidence="1 2">
    <name type="scientific">Cladorrhinum samala</name>
    <dbReference type="NCBI Taxonomy" id="585594"/>
    <lineage>
        <taxon>Eukaryota</taxon>
        <taxon>Fungi</taxon>
        <taxon>Dikarya</taxon>
        <taxon>Ascomycota</taxon>
        <taxon>Pezizomycotina</taxon>
        <taxon>Sordariomycetes</taxon>
        <taxon>Sordariomycetidae</taxon>
        <taxon>Sordariales</taxon>
        <taxon>Podosporaceae</taxon>
        <taxon>Cladorrhinum</taxon>
    </lineage>
</organism>
<dbReference type="CDD" id="cd16448">
    <property type="entry name" value="RING-H2"/>
    <property type="match status" value="1"/>
</dbReference>
<evidence type="ECO:0000313" key="1">
    <source>
        <dbReference type="EMBL" id="KAK4466545.1"/>
    </source>
</evidence>
<dbReference type="InterPro" id="IPR013083">
    <property type="entry name" value="Znf_RING/FYVE/PHD"/>
</dbReference>
<proteinExistence type="predicted"/>
<keyword evidence="2" id="KW-1185">Reference proteome</keyword>
<dbReference type="Gene3D" id="3.30.40.10">
    <property type="entry name" value="Zinc/RING finger domain, C3HC4 (zinc finger)"/>
    <property type="match status" value="1"/>
</dbReference>
<accession>A0AAV9I3A9</accession>
<comment type="caution">
    <text evidence="1">The sequence shown here is derived from an EMBL/GenBank/DDBJ whole genome shotgun (WGS) entry which is preliminary data.</text>
</comment>
<name>A0AAV9I3A9_9PEZI</name>
<evidence type="ECO:0008006" key="3">
    <source>
        <dbReference type="Google" id="ProtNLM"/>
    </source>
</evidence>
<gene>
    <name evidence="1" type="ORF">QBC42DRAFT_75395</name>
</gene>
<reference evidence="1" key="1">
    <citation type="journal article" date="2023" name="Mol. Phylogenet. Evol.">
        <title>Genome-scale phylogeny and comparative genomics of the fungal order Sordariales.</title>
        <authorList>
            <person name="Hensen N."/>
            <person name="Bonometti L."/>
            <person name="Westerberg I."/>
            <person name="Brannstrom I.O."/>
            <person name="Guillou S."/>
            <person name="Cros-Aarteil S."/>
            <person name="Calhoun S."/>
            <person name="Haridas S."/>
            <person name="Kuo A."/>
            <person name="Mondo S."/>
            <person name="Pangilinan J."/>
            <person name="Riley R."/>
            <person name="LaButti K."/>
            <person name="Andreopoulos B."/>
            <person name="Lipzen A."/>
            <person name="Chen C."/>
            <person name="Yan M."/>
            <person name="Daum C."/>
            <person name="Ng V."/>
            <person name="Clum A."/>
            <person name="Steindorff A."/>
            <person name="Ohm R.A."/>
            <person name="Martin F."/>
            <person name="Silar P."/>
            <person name="Natvig D.O."/>
            <person name="Lalanne C."/>
            <person name="Gautier V."/>
            <person name="Ament-Velasquez S.L."/>
            <person name="Kruys A."/>
            <person name="Hutchinson M.I."/>
            <person name="Powell A.J."/>
            <person name="Barry K."/>
            <person name="Miller A.N."/>
            <person name="Grigoriev I.V."/>
            <person name="Debuchy R."/>
            <person name="Gladieux P."/>
            <person name="Hiltunen Thoren M."/>
            <person name="Johannesson H."/>
        </authorList>
    </citation>
    <scope>NUCLEOTIDE SEQUENCE</scope>
    <source>
        <strain evidence="1">PSN324</strain>
    </source>
</reference>
<dbReference type="Proteomes" id="UP001321749">
    <property type="component" value="Unassembled WGS sequence"/>
</dbReference>
<dbReference type="AlphaFoldDB" id="A0AAV9I3A9"/>
<dbReference type="EMBL" id="MU864931">
    <property type="protein sequence ID" value="KAK4466545.1"/>
    <property type="molecule type" value="Genomic_DNA"/>
</dbReference>
<reference evidence="1" key="2">
    <citation type="submission" date="2023-06" db="EMBL/GenBank/DDBJ databases">
        <authorList>
            <consortium name="Lawrence Berkeley National Laboratory"/>
            <person name="Mondo S.J."/>
            <person name="Hensen N."/>
            <person name="Bonometti L."/>
            <person name="Westerberg I."/>
            <person name="Brannstrom I.O."/>
            <person name="Guillou S."/>
            <person name="Cros-Aarteil S."/>
            <person name="Calhoun S."/>
            <person name="Haridas S."/>
            <person name="Kuo A."/>
            <person name="Pangilinan J."/>
            <person name="Riley R."/>
            <person name="Labutti K."/>
            <person name="Andreopoulos B."/>
            <person name="Lipzen A."/>
            <person name="Chen C."/>
            <person name="Yanf M."/>
            <person name="Daum C."/>
            <person name="Ng V."/>
            <person name="Clum A."/>
            <person name="Steindorff A."/>
            <person name="Ohm R."/>
            <person name="Martin F."/>
            <person name="Silar P."/>
            <person name="Natvig D."/>
            <person name="Lalanne C."/>
            <person name="Gautier V."/>
            <person name="Ament-Velasquez S.L."/>
            <person name="Kruys A."/>
            <person name="Hutchinson M.I."/>
            <person name="Powell A.J."/>
            <person name="Barry K."/>
            <person name="Miller A.N."/>
            <person name="Grigoriev I.V."/>
            <person name="Debuchy R."/>
            <person name="Gladieux P."/>
            <person name="Thoren M.H."/>
            <person name="Johannesson H."/>
        </authorList>
    </citation>
    <scope>NUCLEOTIDE SEQUENCE</scope>
    <source>
        <strain evidence="1">PSN324</strain>
    </source>
</reference>
<protein>
    <recommendedName>
        <fullName evidence="3">RING-type domain-containing protein</fullName>
    </recommendedName>
</protein>
<evidence type="ECO:0000313" key="2">
    <source>
        <dbReference type="Proteomes" id="UP001321749"/>
    </source>
</evidence>
<sequence length="254" mass="27479">MATCKSCSDPLTLTLDPEESGDEGQTVPDDLLLPCSCHFHWQCLLDQASTVALSLTCPSCNTYLPSTPPGPSSTNSFLSNNVQSQILTTYTNEGGVQPDLDILPVLTEEAFLLSHPEARPARAMHTLASEGDFQGIMELLADVDADEDIDMSLVQLLGWTDPLNGGKSALHVAVESQQEEVFWLLLWLGSAIKTDFFPEQVLGVAETMGLPRRGTVPAEEDLRYIKDAEGRTAGDYCAQAGGQWARFAEGGLFN</sequence>